<dbReference type="EMBL" id="BJWL01000005">
    <property type="protein sequence ID" value="GFY87945.1"/>
    <property type="molecule type" value="Genomic_DNA"/>
</dbReference>
<accession>A0A7J0EN68</accession>
<dbReference type="Proteomes" id="UP000585474">
    <property type="component" value="Unassembled WGS sequence"/>
</dbReference>
<evidence type="ECO:0000313" key="2">
    <source>
        <dbReference type="Proteomes" id="UP000585474"/>
    </source>
</evidence>
<sequence length="103" mass="11874">MIRKKQNNETIIHKIVADVRFEMEASSHCERIGGNQKGFGSVNCAKYSILGRKRPRIEFMEHETKIPIENAAIIVESIAQDQTIEYKYFNSKETEKENSVLTI</sequence>
<proteinExistence type="predicted"/>
<name>A0A7J0EN68_9ERIC</name>
<reference evidence="1 2" key="1">
    <citation type="submission" date="2019-07" db="EMBL/GenBank/DDBJ databases">
        <title>De Novo Assembly of kiwifruit Actinidia rufa.</title>
        <authorList>
            <person name="Sugita-Konishi S."/>
            <person name="Sato K."/>
            <person name="Mori E."/>
            <person name="Abe Y."/>
            <person name="Kisaki G."/>
            <person name="Hamano K."/>
            <person name="Suezawa K."/>
            <person name="Otani M."/>
            <person name="Fukuda T."/>
            <person name="Manabe T."/>
            <person name="Gomi K."/>
            <person name="Tabuchi M."/>
            <person name="Akimitsu K."/>
            <person name="Kataoka I."/>
        </authorList>
    </citation>
    <scope>NUCLEOTIDE SEQUENCE [LARGE SCALE GENOMIC DNA]</scope>
    <source>
        <strain evidence="2">cv. Fuchu</strain>
    </source>
</reference>
<gene>
    <name evidence="1" type="ORF">Acr_05g0015840</name>
</gene>
<keyword evidence="2" id="KW-1185">Reference proteome</keyword>
<protein>
    <submittedName>
        <fullName evidence="1">Uncharacterized protein</fullName>
    </submittedName>
</protein>
<comment type="caution">
    <text evidence="1">The sequence shown here is derived from an EMBL/GenBank/DDBJ whole genome shotgun (WGS) entry which is preliminary data.</text>
</comment>
<evidence type="ECO:0000313" key="1">
    <source>
        <dbReference type="EMBL" id="GFY87945.1"/>
    </source>
</evidence>
<organism evidence="1 2">
    <name type="scientific">Actinidia rufa</name>
    <dbReference type="NCBI Taxonomy" id="165716"/>
    <lineage>
        <taxon>Eukaryota</taxon>
        <taxon>Viridiplantae</taxon>
        <taxon>Streptophyta</taxon>
        <taxon>Embryophyta</taxon>
        <taxon>Tracheophyta</taxon>
        <taxon>Spermatophyta</taxon>
        <taxon>Magnoliopsida</taxon>
        <taxon>eudicotyledons</taxon>
        <taxon>Gunneridae</taxon>
        <taxon>Pentapetalae</taxon>
        <taxon>asterids</taxon>
        <taxon>Ericales</taxon>
        <taxon>Actinidiaceae</taxon>
        <taxon>Actinidia</taxon>
    </lineage>
</organism>
<dbReference type="AlphaFoldDB" id="A0A7J0EN68"/>